<name>A0A0C3IBW9_PISTI</name>
<sequence>MCHIAGYVDLVRVWANNRRRMVVPPVEHLKALLEMPLDESEKIPLTQDMFERLIGKLGHGGCCEGAARSLFKIVDFDPDFTNIYHAVLKSASDDRGDEYDFVFFGT</sequence>
<organism evidence="1 2">
    <name type="scientific">Pisolithus tinctorius Marx 270</name>
    <dbReference type="NCBI Taxonomy" id="870435"/>
    <lineage>
        <taxon>Eukaryota</taxon>
        <taxon>Fungi</taxon>
        <taxon>Dikarya</taxon>
        <taxon>Basidiomycota</taxon>
        <taxon>Agaricomycotina</taxon>
        <taxon>Agaricomycetes</taxon>
        <taxon>Agaricomycetidae</taxon>
        <taxon>Boletales</taxon>
        <taxon>Sclerodermatineae</taxon>
        <taxon>Pisolithaceae</taxon>
        <taxon>Pisolithus</taxon>
    </lineage>
</organism>
<accession>A0A0C3IBW9</accession>
<keyword evidence="2" id="KW-1185">Reference proteome</keyword>
<proteinExistence type="predicted"/>
<evidence type="ECO:0000313" key="1">
    <source>
        <dbReference type="EMBL" id="KIN94557.1"/>
    </source>
</evidence>
<reference evidence="2" key="2">
    <citation type="submission" date="2015-01" db="EMBL/GenBank/DDBJ databases">
        <title>Evolutionary Origins and Diversification of the Mycorrhizal Mutualists.</title>
        <authorList>
            <consortium name="DOE Joint Genome Institute"/>
            <consortium name="Mycorrhizal Genomics Consortium"/>
            <person name="Kohler A."/>
            <person name="Kuo A."/>
            <person name="Nagy L.G."/>
            <person name="Floudas D."/>
            <person name="Copeland A."/>
            <person name="Barry K.W."/>
            <person name="Cichocki N."/>
            <person name="Veneault-Fourrey C."/>
            <person name="LaButti K."/>
            <person name="Lindquist E.A."/>
            <person name="Lipzen A."/>
            <person name="Lundell T."/>
            <person name="Morin E."/>
            <person name="Murat C."/>
            <person name="Riley R."/>
            <person name="Ohm R."/>
            <person name="Sun H."/>
            <person name="Tunlid A."/>
            <person name="Henrissat B."/>
            <person name="Grigoriev I.V."/>
            <person name="Hibbett D.S."/>
            <person name="Martin F."/>
        </authorList>
    </citation>
    <scope>NUCLEOTIDE SEQUENCE [LARGE SCALE GENOMIC DNA]</scope>
    <source>
        <strain evidence="2">Marx 270</strain>
    </source>
</reference>
<dbReference type="OrthoDB" id="10284447at2759"/>
<dbReference type="Proteomes" id="UP000054217">
    <property type="component" value="Unassembled WGS sequence"/>
</dbReference>
<dbReference type="EMBL" id="KN832093">
    <property type="protein sequence ID" value="KIN94557.1"/>
    <property type="molecule type" value="Genomic_DNA"/>
</dbReference>
<dbReference type="InParanoid" id="A0A0C3IBW9"/>
<evidence type="ECO:0000313" key="2">
    <source>
        <dbReference type="Proteomes" id="UP000054217"/>
    </source>
</evidence>
<protein>
    <submittedName>
        <fullName evidence="1">Uncharacterized protein</fullName>
    </submittedName>
</protein>
<dbReference type="HOGENOM" id="CLU_2224283_0_0_1"/>
<reference evidence="1 2" key="1">
    <citation type="submission" date="2014-04" db="EMBL/GenBank/DDBJ databases">
        <authorList>
            <consortium name="DOE Joint Genome Institute"/>
            <person name="Kuo A."/>
            <person name="Kohler A."/>
            <person name="Costa M.D."/>
            <person name="Nagy L.G."/>
            <person name="Floudas D."/>
            <person name="Copeland A."/>
            <person name="Barry K.W."/>
            <person name="Cichocki N."/>
            <person name="Veneault-Fourrey C."/>
            <person name="LaButti K."/>
            <person name="Lindquist E.A."/>
            <person name="Lipzen A."/>
            <person name="Lundell T."/>
            <person name="Morin E."/>
            <person name="Murat C."/>
            <person name="Sun H."/>
            <person name="Tunlid A."/>
            <person name="Henrissat B."/>
            <person name="Grigoriev I.V."/>
            <person name="Hibbett D.S."/>
            <person name="Martin F."/>
            <person name="Nordberg H.P."/>
            <person name="Cantor M.N."/>
            <person name="Hua S.X."/>
        </authorList>
    </citation>
    <scope>NUCLEOTIDE SEQUENCE [LARGE SCALE GENOMIC DNA]</scope>
    <source>
        <strain evidence="1 2">Marx 270</strain>
    </source>
</reference>
<gene>
    <name evidence="1" type="ORF">M404DRAFT_34896</name>
</gene>
<dbReference type="AlphaFoldDB" id="A0A0C3IBW9"/>